<feature type="transmembrane region" description="Helical" evidence="5">
    <location>
        <begin position="12"/>
        <end position="36"/>
    </location>
</feature>
<keyword evidence="2 5" id="KW-0812">Transmembrane</keyword>
<evidence type="ECO:0000256" key="5">
    <source>
        <dbReference type="SAM" id="Phobius"/>
    </source>
</evidence>
<dbReference type="SUPFAM" id="SSF81343">
    <property type="entry name" value="Fumarate reductase respiratory complex transmembrane subunits"/>
    <property type="match status" value="1"/>
</dbReference>
<sequence>MRTRSHEPIVWSLFGAGGVFAALLGTMLVLIIGILVPMGLGFGPEAMHYDSLRGLFGHPLPALGLAVVISLFLFHGAHRIYHTLHDLGIPASKKMMLACYGSAAAGSGVALLLAGMLVVF</sequence>
<evidence type="ECO:0000256" key="1">
    <source>
        <dbReference type="ARBA" id="ARBA00022475"/>
    </source>
</evidence>
<keyword evidence="7" id="KW-1185">Reference proteome</keyword>
<dbReference type="GO" id="GO:0016020">
    <property type="term" value="C:membrane"/>
    <property type="evidence" value="ECO:0007669"/>
    <property type="project" value="InterPro"/>
</dbReference>
<protein>
    <submittedName>
        <fullName evidence="6">Succinate dehydrogenase subunit D</fullName>
    </submittedName>
</protein>
<evidence type="ECO:0000256" key="2">
    <source>
        <dbReference type="ARBA" id="ARBA00022692"/>
    </source>
</evidence>
<dbReference type="Proteomes" id="UP000199496">
    <property type="component" value="Unassembled WGS sequence"/>
</dbReference>
<evidence type="ECO:0000313" key="7">
    <source>
        <dbReference type="Proteomes" id="UP000199496"/>
    </source>
</evidence>
<name>A0A1H9CVL2_9GAMM</name>
<evidence type="ECO:0000256" key="3">
    <source>
        <dbReference type="ARBA" id="ARBA00022989"/>
    </source>
</evidence>
<organism evidence="6 7">
    <name type="scientific">Ectothiorhodospira magna</name>
    <dbReference type="NCBI Taxonomy" id="867345"/>
    <lineage>
        <taxon>Bacteria</taxon>
        <taxon>Pseudomonadati</taxon>
        <taxon>Pseudomonadota</taxon>
        <taxon>Gammaproteobacteria</taxon>
        <taxon>Chromatiales</taxon>
        <taxon>Ectothiorhodospiraceae</taxon>
        <taxon>Ectothiorhodospira</taxon>
    </lineage>
</organism>
<gene>
    <name evidence="6" type="ORF">SAMN05421693_11529</name>
</gene>
<dbReference type="Pfam" id="PF02313">
    <property type="entry name" value="Fumarate_red_D"/>
    <property type="match status" value="1"/>
</dbReference>
<keyword evidence="4 5" id="KW-0472">Membrane</keyword>
<dbReference type="OrthoDB" id="9804636at2"/>
<dbReference type="InterPro" id="IPR003418">
    <property type="entry name" value="Fumarate_red_D"/>
</dbReference>
<keyword evidence="3 5" id="KW-1133">Transmembrane helix</keyword>
<dbReference type="EMBL" id="FOFO01000015">
    <property type="protein sequence ID" value="SEQ05225.1"/>
    <property type="molecule type" value="Genomic_DNA"/>
</dbReference>
<feature type="transmembrane region" description="Helical" evidence="5">
    <location>
        <begin position="95"/>
        <end position="119"/>
    </location>
</feature>
<proteinExistence type="predicted"/>
<evidence type="ECO:0000256" key="4">
    <source>
        <dbReference type="ARBA" id="ARBA00023136"/>
    </source>
</evidence>
<accession>A0A1H9CVL2</accession>
<evidence type="ECO:0000313" key="6">
    <source>
        <dbReference type="EMBL" id="SEQ05225.1"/>
    </source>
</evidence>
<dbReference type="GO" id="GO:0006106">
    <property type="term" value="P:fumarate metabolic process"/>
    <property type="evidence" value="ECO:0007669"/>
    <property type="project" value="InterPro"/>
</dbReference>
<keyword evidence="1" id="KW-1003">Cell membrane</keyword>
<dbReference type="NCBIfam" id="NF003977">
    <property type="entry name" value="PRK05470.1-1"/>
    <property type="match status" value="1"/>
</dbReference>
<feature type="transmembrane region" description="Helical" evidence="5">
    <location>
        <begin position="56"/>
        <end position="74"/>
    </location>
</feature>
<dbReference type="AlphaFoldDB" id="A0A1H9CVL2"/>
<reference evidence="6 7" key="1">
    <citation type="submission" date="2016-10" db="EMBL/GenBank/DDBJ databases">
        <authorList>
            <person name="de Groot N.N."/>
        </authorList>
    </citation>
    <scope>NUCLEOTIDE SEQUENCE [LARGE SCALE GENOMIC DNA]</scope>
    <source>
        <strain evidence="6 7">B7-7</strain>
    </source>
</reference>
<dbReference type="STRING" id="867345.SAMN05421693_11529"/>
<dbReference type="RefSeq" id="WP_090206662.1">
    <property type="nucleotide sequence ID" value="NZ_FOFO01000015.1"/>
</dbReference>
<dbReference type="Gene3D" id="1.20.1300.10">
    <property type="entry name" value="Fumarate reductase/succinate dehydrogenase, transmembrane subunit"/>
    <property type="match status" value="1"/>
</dbReference>
<dbReference type="InterPro" id="IPR034804">
    <property type="entry name" value="SQR/QFR_C/D"/>
</dbReference>